<reference evidence="1 2" key="1">
    <citation type="journal article" date="2023" name="Plant Dis.">
        <title>First Report of Diplodia intermedia Causing Canker and Dieback Diseases on Apple Trees in Canada.</title>
        <authorList>
            <person name="Ellouze W."/>
            <person name="Ilyukhin E."/>
            <person name="Sulman M."/>
            <person name="Ali S."/>
        </authorList>
    </citation>
    <scope>NUCLEOTIDE SEQUENCE [LARGE SCALE GENOMIC DNA]</scope>
    <source>
        <strain evidence="1 2">M45-28</strain>
    </source>
</reference>
<dbReference type="EMBL" id="JAKEKT020000045">
    <property type="protein sequence ID" value="KAL1640942.1"/>
    <property type="molecule type" value="Genomic_DNA"/>
</dbReference>
<name>A0ABR3TNQ4_9PEZI</name>
<comment type="caution">
    <text evidence="1">The sequence shown here is derived from an EMBL/GenBank/DDBJ whole genome shotgun (WGS) entry which is preliminary data.</text>
</comment>
<dbReference type="Proteomes" id="UP001521184">
    <property type="component" value="Unassembled WGS sequence"/>
</dbReference>
<keyword evidence="2" id="KW-1185">Reference proteome</keyword>
<evidence type="ECO:0000313" key="1">
    <source>
        <dbReference type="EMBL" id="KAL1640942.1"/>
    </source>
</evidence>
<proteinExistence type="predicted"/>
<protein>
    <submittedName>
        <fullName evidence="1">Uncharacterized protein</fullName>
    </submittedName>
</protein>
<accession>A0ABR3TNQ4</accession>
<gene>
    <name evidence="1" type="ORF">SLS58_006558</name>
</gene>
<organism evidence="1 2">
    <name type="scientific">Diplodia intermedia</name>
    <dbReference type="NCBI Taxonomy" id="856260"/>
    <lineage>
        <taxon>Eukaryota</taxon>
        <taxon>Fungi</taxon>
        <taxon>Dikarya</taxon>
        <taxon>Ascomycota</taxon>
        <taxon>Pezizomycotina</taxon>
        <taxon>Dothideomycetes</taxon>
        <taxon>Dothideomycetes incertae sedis</taxon>
        <taxon>Botryosphaeriales</taxon>
        <taxon>Botryosphaeriaceae</taxon>
        <taxon>Diplodia</taxon>
    </lineage>
</organism>
<evidence type="ECO:0000313" key="2">
    <source>
        <dbReference type="Proteomes" id="UP001521184"/>
    </source>
</evidence>
<sequence>MEEVHSKMTVTKVKELYGWNGHQYTRFRDAVFEEGSELLYGDKYWDLERKPERFNVARLSNNIMMRFIENLRAQLSNDDVESKRGISPELVKWKLQQWINAEKTR</sequence>